<dbReference type="Pfam" id="PF00378">
    <property type="entry name" value="ECH_1"/>
    <property type="match status" value="1"/>
</dbReference>
<dbReference type="PANTHER" id="PTHR11941:SF54">
    <property type="entry name" value="ENOYL-COA HYDRATASE, MITOCHONDRIAL"/>
    <property type="match status" value="1"/>
</dbReference>
<evidence type="ECO:0008006" key="4">
    <source>
        <dbReference type="Google" id="ProtNLM"/>
    </source>
</evidence>
<dbReference type="PANTHER" id="PTHR11941">
    <property type="entry name" value="ENOYL-COA HYDRATASE-RELATED"/>
    <property type="match status" value="1"/>
</dbReference>
<dbReference type="FunFam" id="3.90.226.10:FF:000009">
    <property type="entry name" value="Carnitinyl-CoA dehydratase"/>
    <property type="match status" value="1"/>
</dbReference>
<comment type="similarity">
    <text evidence="1">Belongs to the enoyl-CoA hydratase/isomerase family.</text>
</comment>
<evidence type="ECO:0000256" key="1">
    <source>
        <dbReference type="ARBA" id="ARBA00005254"/>
    </source>
</evidence>
<accession>A0A381P3W6</accession>
<dbReference type="InterPro" id="IPR001753">
    <property type="entry name" value="Enoyl-CoA_hydra/iso"/>
</dbReference>
<dbReference type="GO" id="GO:0016836">
    <property type="term" value="F:hydro-lyase activity"/>
    <property type="evidence" value="ECO:0007669"/>
    <property type="project" value="UniProtKB-ARBA"/>
</dbReference>
<dbReference type="InterPro" id="IPR014748">
    <property type="entry name" value="Enoyl-CoA_hydra_C"/>
</dbReference>
<name>A0A381P3W6_9ZZZZ</name>
<dbReference type="AlphaFoldDB" id="A0A381P3W6"/>
<dbReference type="SUPFAM" id="SSF52096">
    <property type="entry name" value="ClpP/crotonase"/>
    <property type="match status" value="1"/>
</dbReference>
<evidence type="ECO:0000313" key="3">
    <source>
        <dbReference type="EMBL" id="SUZ61019.1"/>
    </source>
</evidence>
<protein>
    <recommendedName>
        <fullName evidence="4">Enoyl-CoA hydratase</fullName>
    </recommendedName>
</protein>
<gene>
    <name evidence="3" type="ORF">METZ01_LOCUS13873</name>
</gene>
<dbReference type="FunFam" id="1.10.12.10:FF:000001">
    <property type="entry name" value="Probable enoyl-CoA hydratase, mitochondrial"/>
    <property type="match status" value="1"/>
</dbReference>
<dbReference type="PROSITE" id="PS00166">
    <property type="entry name" value="ENOYL_COA_HYDRATASE"/>
    <property type="match status" value="1"/>
</dbReference>
<dbReference type="Gene3D" id="3.90.226.10">
    <property type="entry name" value="2-enoyl-CoA Hydratase, Chain A, domain 1"/>
    <property type="match status" value="1"/>
</dbReference>
<dbReference type="EMBL" id="UINC01000777">
    <property type="protein sequence ID" value="SUZ61019.1"/>
    <property type="molecule type" value="Genomic_DNA"/>
</dbReference>
<proteinExistence type="inferred from homology"/>
<evidence type="ECO:0000256" key="2">
    <source>
        <dbReference type="ARBA" id="ARBA00023239"/>
    </source>
</evidence>
<dbReference type="InterPro" id="IPR018376">
    <property type="entry name" value="Enoyl-CoA_hyd/isom_CS"/>
</dbReference>
<sequence length="258" mass="27936">MESVIYEIRDRVAYVTINRPEAYNACDQPTYDRLAEVWTDFAHNDDAWVAILTGAGDKAFCAGSDIKKNFNSVPDPAQSFASAGQGDLMRGLEIWKPVIAAVNGHCNGGGLEQALGCDIRIASDNAQFGLGEVLLGLLPGGGGTQRLPRTIPLGHALWMLYSGERIDAEEALRLGLVNKVVPLENLMPTAQQMAEKLLSAGPLAVRAIKQAAVQGLSMPLEDGLRLEQHLFRLLATTEDSAEGTRAFAEKRPPQWKGR</sequence>
<dbReference type="CDD" id="cd06558">
    <property type="entry name" value="crotonase-like"/>
    <property type="match status" value="1"/>
</dbReference>
<organism evidence="3">
    <name type="scientific">marine metagenome</name>
    <dbReference type="NCBI Taxonomy" id="408172"/>
    <lineage>
        <taxon>unclassified sequences</taxon>
        <taxon>metagenomes</taxon>
        <taxon>ecological metagenomes</taxon>
    </lineage>
</organism>
<dbReference type="InterPro" id="IPR029045">
    <property type="entry name" value="ClpP/crotonase-like_dom_sf"/>
</dbReference>
<dbReference type="GO" id="GO:0006635">
    <property type="term" value="P:fatty acid beta-oxidation"/>
    <property type="evidence" value="ECO:0007669"/>
    <property type="project" value="TreeGrafter"/>
</dbReference>
<dbReference type="Gene3D" id="1.10.12.10">
    <property type="entry name" value="Lyase 2-enoyl-coa Hydratase, Chain A, domain 2"/>
    <property type="match status" value="1"/>
</dbReference>
<reference evidence="3" key="1">
    <citation type="submission" date="2018-05" db="EMBL/GenBank/DDBJ databases">
        <authorList>
            <person name="Lanie J.A."/>
            <person name="Ng W.-L."/>
            <person name="Kazmierczak K.M."/>
            <person name="Andrzejewski T.M."/>
            <person name="Davidsen T.M."/>
            <person name="Wayne K.J."/>
            <person name="Tettelin H."/>
            <person name="Glass J.I."/>
            <person name="Rusch D."/>
            <person name="Podicherti R."/>
            <person name="Tsui H.-C.T."/>
            <person name="Winkler M.E."/>
        </authorList>
    </citation>
    <scope>NUCLEOTIDE SEQUENCE</scope>
</reference>
<keyword evidence="2" id="KW-0456">Lyase</keyword>